<protein>
    <submittedName>
        <fullName evidence="1">Uncharacterized protein</fullName>
    </submittedName>
</protein>
<sequence length="116" mass="12218">MTDDSHPHAADPATLLASLYRDFTGPPPRAAVSAALLGGREPRDAGRIAATRRLASRLAADARLGIARRRAAYGRAPRLDPANDPWLARLVADLALHRATAVAGLMPAHSMPSAIL</sequence>
<accession>A0ABX7B4M6</accession>
<dbReference type="Proteomes" id="UP000595197">
    <property type="component" value="Chromosome"/>
</dbReference>
<dbReference type="EMBL" id="CP067420">
    <property type="protein sequence ID" value="QQP88590.1"/>
    <property type="molecule type" value="Genomic_DNA"/>
</dbReference>
<dbReference type="RefSeq" id="WP_201073692.1">
    <property type="nucleotide sequence ID" value="NZ_CP067420.1"/>
</dbReference>
<proteinExistence type="predicted"/>
<keyword evidence="2" id="KW-1185">Reference proteome</keyword>
<reference evidence="1" key="1">
    <citation type="submission" date="2021-02" db="EMBL/GenBank/DDBJ databases">
        <title>Skermanella TT6 skin isolate.</title>
        <authorList>
            <person name="Lee K."/>
            <person name="Ganzorig M."/>
        </authorList>
    </citation>
    <scope>NUCLEOTIDE SEQUENCE</scope>
    <source>
        <strain evidence="1">TT6</strain>
    </source>
</reference>
<name>A0ABX7B4M6_9PROT</name>
<gene>
    <name evidence="1" type="ORF">IGS68_21580</name>
</gene>
<evidence type="ECO:0000313" key="1">
    <source>
        <dbReference type="EMBL" id="QQP88590.1"/>
    </source>
</evidence>
<organism evidence="1 2">
    <name type="scientific">Skermanella cutis</name>
    <dbReference type="NCBI Taxonomy" id="2775420"/>
    <lineage>
        <taxon>Bacteria</taxon>
        <taxon>Pseudomonadati</taxon>
        <taxon>Pseudomonadota</taxon>
        <taxon>Alphaproteobacteria</taxon>
        <taxon>Rhodospirillales</taxon>
        <taxon>Azospirillaceae</taxon>
        <taxon>Skermanella</taxon>
    </lineage>
</organism>
<evidence type="ECO:0000313" key="2">
    <source>
        <dbReference type="Proteomes" id="UP000595197"/>
    </source>
</evidence>